<dbReference type="AlphaFoldDB" id="A0A6P1CND5"/>
<evidence type="ECO:0000256" key="15">
    <source>
        <dbReference type="PIRSR" id="PIRSR006404-1"/>
    </source>
</evidence>
<dbReference type="InterPro" id="IPR016483">
    <property type="entry name" value="UCP006404_Pept_M50_CBS"/>
</dbReference>
<keyword evidence="11 14" id="KW-0482">Metalloprotease</keyword>
<keyword evidence="8 14" id="KW-0378">Hydrolase</keyword>
<protein>
    <recommendedName>
        <fullName evidence="14">Zinc metalloprotease</fullName>
    </recommendedName>
</protein>
<comment type="subcellular location">
    <subcellularLocation>
        <location evidence="1 14">Cell membrane</location>
        <topology evidence="1 14">Multi-pass membrane protein</topology>
    </subcellularLocation>
</comment>
<dbReference type="PROSITE" id="PS51371">
    <property type="entry name" value="CBS"/>
    <property type="match status" value="1"/>
</dbReference>
<comment type="cofactor">
    <cofactor evidence="14 16">
        <name>Zn(2+)</name>
        <dbReference type="ChEBI" id="CHEBI:29105"/>
    </cofactor>
    <text evidence="14 16">Binds 1 zinc ion per subunit.</text>
</comment>
<evidence type="ECO:0000256" key="9">
    <source>
        <dbReference type="ARBA" id="ARBA00022833"/>
    </source>
</evidence>
<dbReference type="GO" id="GO:0008237">
    <property type="term" value="F:metallopeptidase activity"/>
    <property type="evidence" value="ECO:0007669"/>
    <property type="project" value="UniProtKB-UniRule"/>
</dbReference>
<evidence type="ECO:0000256" key="11">
    <source>
        <dbReference type="ARBA" id="ARBA00023049"/>
    </source>
</evidence>
<feature type="transmembrane region" description="Helical" evidence="14">
    <location>
        <begin position="135"/>
        <end position="157"/>
    </location>
</feature>
<feature type="transmembrane region" description="Helical" evidence="14">
    <location>
        <begin position="46"/>
        <end position="65"/>
    </location>
</feature>
<dbReference type="GO" id="GO:0005886">
    <property type="term" value="C:plasma membrane"/>
    <property type="evidence" value="ECO:0007669"/>
    <property type="project" value="UniProtKB-SubCell"/>
</dbReference>
<comment type="caution">
    <text evidence="20">The sequence shown here is derived from an EMBL/GenBank/DDBJ whole genome shotgun (WGS) entry which is preliminary data.</text>
</comment>
<feature type="domain" description="CBS" evidence="19">
    <location>
        <begin position="249"/>
        <end position="306"/>
    </location>
</feature>
<keyword evidence="10 14" id="KW-1133">Transmembrane helix</keyword>
<sequence>MLRATIPLGTVSGIRLGAHWSALVTLGLFTWLLGGSLGATYGNSTFVWLAAAGGAAGLIATLMIHELAHSVVAQRDGVPVEQVVLWLLGGVSELATEPPSVRSDLRIAAAGPLTSLALGLGLIGLAAGMSQFTSGPILGVVAWLGAMNVVLAVFNMLPGAPLDGGRILRALLWWRSGDQLRAAALAARWGRAMGLGFMAVGAAELILVGAASGLWLLLLGWFLFTAASTELAAAGLRHQLGDVRVRDVMTTSVTAIPSTWSVDDLLMSSVPDSGHQVFPVVDDNESPVAVLAWSDVVGVPMRTRAKAMVSEVARPLPARARVLADDKLSDVAARVVLRPDLDIIAVVDSRGRAIGLVTAGDVAHACRRSELGLPIGPLTATDRSRIAADRPGGDRNTTREPTSRGSAACTPGSYSSGQ</sequence>
<evidence type="ECO:0000256" key="16">
    <source>
        <dbReference type="PIRSR" id="PIRSR006404-2"/>
    </source>
</evidence>
<proteinExistence type="inferred from homology"/>
<dbReference type="EMBL" id="JAAGVB010000023">
    <property type="protein sequence ID" value="NEW34080.1"/>
    <property type="molecule type" value="Genomic_DNA"/>
</dbReference>
<keyword evidence="9 14" id="KW-0862">Zinc</keyword>
<dbReference type="Pfam" id="PF00571">
    <property type="entry name" value="CBS"/>
    <property type="match status" value="1"/>
</dbReference>
<dbReference type="GO" id="GO:0046872">
    <property type="term" value="F:metal ion binding"/>
    <property type="evidence" value="ECO:0007669"/>
    <property type="project" value="UniProtKB-UniRule"/>
</dbReference>
<name>A0A6P1CND5_9NOCA</name>
<evidence type="ECO:0000256" key="14">
    <source>
        <dbReference type="PIRNR" id="PIRNR006404"/>
    </source>
</evidence>
<evidence type="ECO:0000256" key="3">
    <source>
        <dbReference type="ARBA" id="ARBA00022475"/>
    </source>
</evidence>
<feature type="transmembrane region" description="Helical" evidence="14">
    <location>
        <begin position="189"/>
        <end position="208"/>
    </location>
</feature>
<dbReference type="PANTHER" id="PTHR39188:SF3">
    <property type="entry name" value="STAGE IV SPORULATION PROTEIN FB"/>
    <property type="match status" value="1"/>
</dbReference>
<evidence type="ECO:0000256" key="1">
    <source>
        <dbReference type="ARBA" id="ARBA00004651"/>
    </source>
</evidence>
<dbReference type="PANTHER" id="PTHR39188">
    <property type="entry name" value="MEMBRANE-ASSOCIATED ZINC METALLOPROTEASE M50B"/>
    <property type="match status" value="1"/>
</dbReference>
<evidence type="ECO:0000313" key="20">
    <source>
        <dbReference type="EMBL" id="NEW34080.1"/>
    </source>
</evidence>
<keyword evidence="3 14" id="KW-1003">Cell membrane</keyword>
<evidence type="ECO:0000256" key="18">
    <source>
        <dbReference type="SAM" id="MobiDB-lite"/>
    </source>
</evidence>
<dbReference type="GO" id="GO:0006508">
    <property type="term" value="P:proteolysis"/>
    <property type="evidence" value="ECO:0007669"/>
    <property type="project" value="UniProtKB-KW"/>
</dbReference>
<dbReference type="Proteomes" id="UP000471166">
    <property type="component" value="Unassembled WGS sequence"/>
</dbReference>
<feature type="active site" evidence="15">
    <location>
        <position position="66"/>
    </location>
</feature>
<keyword evidence="12 17" id="KW-0129">CBS domain</keyword>
<feature type="binding site" evidence="16">
    <location>
        <position position="69"/>
    </location>
    <ligand>
        <name>Zn(2+)</name>
        <dbReference type="ChEBI" id="CHEBI:29105"/>
        <note>catalytic</note>
    </ligand>
</feature>
<evidence type="ECO:0000256" key="7">
    <source>
        <dbReference type="ARBA" id="ARBA00022737"/>
    </source>
</evidence>
<dbReference type="Gene3D" id="3.10.580.10">
    <property type="entry name" value="CBS-domain"/>
    <property type="match status" value="1"/>
</dbReference>
<dbReference type="InterPro" id="IPR000644">
    <property type="entry name" value="CBS_dom"/>
</dbReference>
<gene>
    <name evidence="20" type="ORF">GV791_16170</name>
</gene>
<keyword evidence="4 14" id="KW-0645">Protease</keyword>
<accession>A0A6P1CND5</accession>
<organism evidence="20 21">
    <name type="scientific">Nocardia cyriacigeorgica</name>
    <dbReference type="NCBI Taxonomy" id="135487"/>
    <lineage>
        <taxon>Bacteria</taxon>
        <taxon>Bacillati</taxon>
        <taxon>Actinomycetota</taxon>
        <taxon>Actinomycetes</taxon>
        <taxon>Mycobacteriales</taxon>
        <taxon>Nocardiaceae</taxon>
        <taxon>Nocardia</taxon>
    </lineage>
</organism>
<dbReference type="Pfam" id="PF02163">
    <property type="entry name" value="Peptidase_M50"/>
    <property type="match status" value="1"/>
</dbReference>
<evidence type="ECO:0000256" key="12">
    <source>
        <dbReference type="ARBA" id="ARBA00023122"/>
    </source>
</evidence>
<dbReference type="PIRSF" id="PIRSF006404">
    <property type="entry name" value="UCP006404_Pept_M50_CBS"/>
    <property type="match status" value="1"/>
</dbReference>
<evidence type="ECO:0000256" key="6">
    <source>
        <dbReference type="ARBA" id="ARBA00022723"/>
    </source>
</evidence>
<keyword evidence="6 14" id="KW-0479">Metal-binding</keyword>
<feature type="compositionally biased region" description="Basic and acidic residues" evidence="18">
    <location>
        <begin position="382"/>
        <end position="402"/>
    </location>
</feature>
<dbReference type="RefSeq" id="WP_163845477.1">
    <property type="nucleotide sequence ID" value="NZ_CP107969.1"/>
</dbReference>
<feature type="binding site" evidence="16">
    <location>
        <position position="65"/>
    </location>
    <ligand>
        <name>Zn(2+)</name>
        <dbReference type="ChEBI" id="CHEBI:29105"/>
        <note>catalytic</note>
    </ligand>
</feature>
<feature type="transmembrane region" description="Helical" evidence="14">
    <location>
        <begin position="12"/>
        <end position="34"/>
    </location>
</feature>
<evidence type="ECO:0000256" key="4">
    <source>
        <dbReference type="ARBA" id="ARBA00022670"/>
    </source>
</evidence>
<dbReference type="InterPro" id="IPR008915">
    <property type="entry name" value="Peptidase_M50"/>
</dbReference>
<reference evidence="20 21" key="1">
    <citation type="submission" date="2020-01" db="EMBL/GenBank/DDBJ databases">
        <title>Genetics and antimicrobial susceptibilities of Nocardia species isolated from the soil; a comparison with species isolated from humans.</title>
        <authorList>
            <person name="Carrasco G."/>
            <person name="Monzon S."/>
            <person name="Sansegundo M."/>
            <person name="Garcia E."/>
            <person name="Garrido N."/>
            <person name="Medina M.J."/>
            <person name="Villalon P."/>
            <person name="Ramirez-Arocha A.C."/>
            <person name="Jimenez P."/>
            <person name="Cuesta I."/>
            <person name="Valdezate S."/>
        </authorList>
    </citation>
    <scope>NUCLEOTIDE SEQUENCE [LARGE SCALE GENOMIC DNA]</scope>
    <source>
        <strain evidence="20 21">CNM20110626</strain>
    </source>
</reference>
<dbReference type="InterPro" id="IPR046342">
    <property type="entry name" value="CBS_dom_sf"/>
</dbReference>
<keyword evidence="5 14" id="KW-0812">Transmembrane</keyword>
<evidence type="ECO:0000256" key="8">
    <source>
        <dbReference type="ARBA" id="ARBA00022801"/>
    </source>
</evidence>
<evidence type="ECO:0000256" key="17">
    <source>
        <dbReference type="PROSITE-ProRule" id="PRU00703"/>
    </source>
</evidence>
<dbReference type="SUPFAM" id="SSF54631">
    <property type="entry name" value="CBS-domain pair"/>
    <property type="match status" value="1"/>
</dbReference>
<evidence type="ECO:0000313" key="21">
    <source>
        <dbReference type="Proteomes" id="UP000471166"/>
    </source>
</evidence>
<comment type="similarity">
    <text evidence="2 14">Belongs to the peptidase M50B family.</text>
</comment>
<keyword evidence="13 14" id="KW-0472">Membrane</keyword>
<evidence type="ECO:0000256" key="2">
    <source>
        <dbReference type="ARBA" id="ARBA00007931"/>
    </source>
</evidence>
<keyword evidence="7" id="KW-0677">Repeat</keyword>
<evidence type="ECO:0000256" key="13">
    <source>
        <dbReference type="ARBA" id="ARBA00023136"/>
    </source>
</evidence>
<evidence type="ECO:0000256" key="5">
    <source>
        <dbReference type="ARBA" id="ARBA00022692"/>
    </source>
</evidence>
<feature type="binding site" evidence="16">
    <location>
        <position position="163"/>
    </location>
    <ligand>
        <name>Zn(2+)</name>
        <dbReference type="ChEBI" id="CHEBI:29105"/>
        <note>catalytic</note>
    </ligand>
</feature>
<evidence type="ECO:0000256" key="10">
    <source>
        <dbReference type="ARBA" id="ARBA00022989"/>
    </source>
</evidence>
<feature type="region of interest" description="Disordered" evidence="18">
    <location>
        <begin position="382"/>
        <end position="418"/>
    </location>
</feature>
<feature type="transmembrane region" description="Helical" evidence="14">
    <location>
        <begin position="107"/>
        <end position="129"/>
    </location>
</feature>
<evidence type="ECO:0000259" key="19">
    <source>
        <dbReference type="PROSITE" id="PS51371"/>
    </source>
</evidence>